<protein>
    <recommendedName>
        <fullName evidence="1">non-specific serine/threonine protein kinase</fullName>
        <ecNumber evidence="1">2.7.11.1</ecNumber>
    </recommendedName>
</protein>
<dbReference type="GO" id="GO:0005524">
    <property type="term" value="F:ATP binding"/>
    <property type="evidence" value="ECO:0007669"/>
    <property type="project" value="UniProtKB-UniRule"/>
</dbReference>
<keyword evidence="11" id="KW-1185">Reference proteome</keyword>
<dbReference type="PROSITE" id="PS00107">
    <property type="entry name" value="PROTEIN_KINASE_ATP"/>
    <property type="match status" value="1"/>
</dbReference>
<dbReference type="PROSITE" id="PS00108">
    <property type="entry name" value="PROTEIN_KINASE_ST"/>
    <property type="match status" value="1"/>
</dbReference>
<dbReference type="PROSITE" id="PS50011">
    <property type="entry name" value="PROTEIN_KINASE_DOM"/>
    <property type="match status" value="1"/>
</dbReference>
<dbReference type="Gene3D" id="1.10.510.10">
    <property type="entry name" value="Transferase(Phosphotransferase) domain 1"/>
    <property type="match status" value="1"/>
</dbReference>
<dbReference type="Pfam" id="PF00069">
    <property type="entry name" value="Pkinase"/>
    <property type="match status" value="1"/>
</dbReference>
<dbReference type="InterPro" id="IPR000719">
    <property type="entry name" value="Prot_kinase_dom"/>
</dbReference>
<dbReference type="RefSeq" id="WP_069777718.1">
    <property type="nucleotide sequence ID" value="NZ_CP017248.1"/>
</dbReference>
<accession>A0A1D7Y6H7</accession>
<keyword evidence="5 10" id="KW-0418">Kinase</keyword>
<feature type="binding site" evidence="7">
    <location>
        <position position="40"/>
    </location>
    <ligand>
        <name>ATP</name>
        <dbReference type="ChEBI" id="CHEBI:30616"/>
    </ligand>
</feature>
<evidence type="ECO:0000256" key="8">
    <source>
        <dbReference type="SAM" id="MobiDB-lite"/>
    </source>
</evidence>
<dbReference type="SUPFAM" id="SSF56112">
    <property type="entry name" value="Protein kinase-like (PK-like)"/>
    <property type="match status" value="1"/>
</dbReference>
<dbReference type="InterPro" id="IPR017441">
    <property type="entry name" value="Protein_kinase_ATP_BS"/>
</dbReference>
<dbReference type="CDD" id="cd14014">
    <property type="entry name" value="STKc_PknB_like"/>
    <property type="match status" value="1"/>
</dbReference>
<evidence type="ECO:0000313" key="10">
    <source>
        <dbReference type="EMBL" id="AOR31070.1"/>
    </source>
</evidence>
<evidence type="ECO:0000256" key="7">
    <source>
        <dbReference type="PROSITE-ProRule" id="PRU10141"/>
    </source>
</evidence>
<dbReference type="SMART" id="SM00220">
    <property type="entry name" value="S_TKc"/>
    <property type="match status" value="1"/>
</dbReference>
<dbReference type="InterPro" id="IPR008271">
    <property type="entry name" value="Ser/Thr_kinase_AS"/>
</dbReference>
<dbReference type="AlphaFoldDB" id="A0A1D7Y6H7"/>
<dbReference type="PANTHER" id="PTHR43289:SF6">
    <property type="entry name" value="SERINE_THREONINE-PROTEIN KINASE NEKL-3"/>
    <property type="match status" value="1"/>
</dbReference>
<evidence type="ECO:0000256" key="1">
    <source>
        <dbReference type="ARBA" id="ARBA00012513"/>
    </source>
</evidence>
<dbReference type="KEGG" id="spun:BFF78_08465"/>
<evidence type="ECO:0000256" key="5">
    <source>
        <dbReference type="ARBA" id="ARBA00022777"/>
    </source>
</evidence>
<dbReference type="Proteomes" id="UP000094960">
    <property type="component" value="Chromosome"/>
</dbReference>
<reference evidence="11" key="1">
    <citation type="submission" date="2016-09" db="EMBL/GenBank/DDBJ databases">
        <title>Streptomyces puniciscabiei strain:TW1S1 Genome sequencing and assembly.</title>
        <authorList>
            <person name="Kim M.-K."/>
            <person name="Kim S.B."/>
        </authorList>
    </citation>
    <scope>NUCLEOTIDE SEQUENCE [LARGE SCALE GENOMIC DNA]</scope>
    <source>
        <strain evidence="11">TW1S1</strain>
    </source>
</reference>
<evidence type="ECO:0000259" key="9">
    <source>
        <dbReference type="PROSITE" id="PS50011"/>
    </source>
</evidence>
<dbReference type="GO" id="GO:0004674">
    <property type="term" value="F:protein serine/threonine kinase activity"/>
    <property type="evidence" value="ECO:0007669"/>
    <property type="project" value="UniProtKB-KW"/>
</dbReference>
<feature type="region of interest" description="Disordered" evidence="8">
    <location>
        <begin position="301"/>
        <end position="337"/>
    </location>
</feature>
<evidence type="ECO:0000256" key="3">
    <source>
        <dbReference type="ARBA" id="ARBA00022679"/>
    </source>
</evidence>
<sequence length="337" mass="36878">MDTGTLIAGRYRIKHLIGRGGMGVVWLAHDENLGRDVALKTMNVDPGLTEEQRARDAERFRREAQAVARLDHAGLATVYDLGEENGTRFLVMQYVIGPPLDDRIVEEGPLSIEETASIGVQIASVLGSVHARDVVHRDLKGSNVVIRTDGVVKVLDFGVAAFLDPDTTGLTTTGERPGSLECMAPEQVQGKPVDPRTDLYALGCLLYAMLTGEPVFTHESELMLPGMILEQPPVPPGRLRAGIPSELEDLVLQLLAKDPDERPAHAGEVWRRLAVWLPERRTPEQALLPWAEVDPLRPFTHPMGPEARPVRAWATSGRSGRAGRTGAASRRNSRPSR</sequence>
<dbReference type="EC" id="2.7.11.1" evidence="1"/>
<keyword evidence="3" id="KW-0808">Transferase</keyword>
<evidence type="ECO:0000256" key="6">
    <source>
        <dbReference type="ARBA" id="ARBA00022840"/>
    </source>
</evidence>
<keyword evidence="4 7" id="KW-0547">Nucleotide-binding</keyword>
<evidence type="ECO:0000313" key="11">
    <source>
        <dbReference type="Proteomes" id="UP000094960"/>
    </source>
</evidence>
<dbReference type="Gene3D" id="3.30.200.20">
    <property type="entry name" value="Phosphorylase Kinase, domain 1"/>
    <property type="match status" value="1"/>
</dbReference>
<keyword evidence="2 10" id="KW-0723">Serine/threonine-protein kinase</keyword>
<feature type="compositionally biased region" description="Low complexity" evidence="8">
    <location>
        <begin position="311"/>
        <end position="330"/>
    </location>
</feature>
<proteinExistence type="predicted"/>
<dbReference type="InterPro" id="IPR011009">
    <property type="entry name" value="Kinase-like_dom_sf"/>
</dbReference>
<gene>
    <name evidence="10" type="ORF">BFF78_08465</name>
</gene>
<evidence type="ECO:0000256" key="2">
    <source>
        <dbReference type="ARBA" id="ARBA00022527"/>
    </source>
</evidence>
<dbReference type="PANTHER" id="PTHR43289">
    <property type="entry name" value="MITOGEN-ACTIVATED PROTEIN KINASE KINASE KINASE 20-RELATED"/>
    <property type="match status" value="1"/>
</dbReference>
<organism evidence="10 11">
    <name type="scientific">Streptomyces fodineus</name>
    <dbReference type="NCBI Taxonomy" id="1904616"/>
    <lineage>
        <taxon>Bacteria</taxon>
        <taxon>Bacillati</taxon>
        <taxon>Actinomycetota</taxon>
        <taxon>Actinomycetes</taxon>
        <taxon>Kitasatosporales</taxon>
        <taxon>Streptomycetaceae</taxon>
        <taxon>Streptomyces</taxon>
    </lineage>
</organism>
<keyword evidence="6 7" id="KW-0067">ATP-binding</keyword>
<feature type="domain" description="Protein kinase" evidence="9">
    <location>
        <begin position="11"/>
        <end position="277"/>
    </location>
</feature>
<evidence type="ECO:0000256" key="4">
    <source>
        <dbReference type="ARBA" id="ARBA00022741"/>
    </source>
</evidence>
<dbReference type="EMBL" id="CP017248">
    <property type="protein sequence ID" value="AOR31070.1"/>
    <property type="molecule type" value="Genomic_DNA"/>
</dbReference>
<name>A0A1D7Y6H7_9ACTN</name>